<feature type="domain" description="Beta-ketoacyl-[acyl-carrier-protein] synthase III N-terminal" evidence="4">
    <location>
        <begin position="118"/>
        <end position="196"/>
    </location>
</feature>
<dbReference type="InterPro" id="IPR013747">
    <property type="entry name" value="ACP_syn_III_C"/>
</dbReference>
<proteinExistence type="predicted"/>
<sequence length="365" mass="38872">MNTTTMSVRVVGTGSYLHGDPIDNKQIEALVGPVPEDILEGIQVQQRHWMIDPKTGDHLITNSEMAAKAAAAAIAQAGASPGDIDLIVMSTASPEYQLPPAVTFVQQHLGIPECATLEIRSGCAGFVEAADIARGYLERGTFRTALVVGAEAISPLLVPLYRGMDPERVRMRDRLVAYTFGDGAGALMLRAEEAGPDARAGVLGSSILTMGGAKKPGMQVIGGATHAPLHVQAAAKRLVKLDVDVVESGKFIPHMITRSLRELLRAGDITAEDVALWVVPEGNAGYMTSELEAAGLLTDEWLALRDKVYENIARVGATGSAAVPLALDEAALEGRLREGDIVMLLAIETSKWKYAGMTLVWGDRR</sequence>
<dbReference type="Gene3D" id="3.40.47.10">
    <property type="match status" value="2"/>
</dbReference>
<evidence type="ECO:0000259" key="3">
    <source>
        <dbReference type="Pfam" id="PF08541"/>
    </source>
</evidence>
<organism evidence="5 6">
    <name type="scientific">Nocardia bovistercoris</name>
    <dbReference type="NCBI Taxonomy" id="2785916"/>
    <lineage>
        <taxon>Bacteria</taxon>
        <taxon>Bacillati</taxon>
        <taxon>Actinomycetota</taxon>
        <taxon>Actinomycetes</taxon>
        <taxon>Mycobacteriales</taxon>
        <taxon>Nocardiaceae</taxon>
        <taxon>Nocardia</taxon>
    </lineage>
</organism>
<evidence type="ECO:0000259" key="4">
    <source>
        <dbReference type="Pfam" id="PF08545"/>
    </source>
</evidence>
<dbReference type="Pfam" id="PF08545">
    <property type="entry name" value="ACP_syn_III"/>
    <property type="match status" value="1"/>
</dbReference>
<dbReference type="InterPro" id="IPR013751">
    <property type="entry name" value="ACP_syn_III_N"/>
</dbReference>
<dbReference type="GO" id="GO:0044550">
    <property type="term" value="P:secondary metabolite biosynthetic process"/>
    <property type="evidence" value="ECO:0007669"/>
    <property type="project" value="TreeGrafter"/>
</dbReference>
<dbReference type="RefSeq" id="WP_196147848.1">
    <property type="nucleotide sequence ID" value="NZ_JADMLG010000002.1"/>
</dbReference>
<feature type="domain" description="Beta-ketoacyl-[acyl-carrier-protein] synthase III C-terminal" evidence="3">
    <location>
        <begin position="305"/>
        <end position="347"/>
    </location>
</feature>
<protein>
    <submittedName>
        <fullName evidence="5">3-oxoacyl-ACP synthase III family protein</fullName>
    </submittedName>
</protein>
<keyword evidence="1" id="KW-0808">Transferase</keyword>
<keyword evidence="6" id="KW-1185">Reference proteome</keyword>
<evidence type="ECO:0000256" key="2">
    <source>
        <dbReference type="ARBA" id="ARBA00023315"/>
    </source>
</evidence>
<dbReference type="Pfam" id="PF08541">
    <property type="entry name" value="ACP_syn_III_C"/>
    <property type="match status" value="1"/>
</dbReference>
<evidence type="ECO:0000313" key="6">
    <source>
        <dbReference type="Proteomes" id="UP000655751"/>
    </source>
</evidence>
<dbReference type="AlphaFoldDB" id="A0A931I6G5"/>
<evidence type="ECO:0000256" key="1">
    <source>
        <dbReference type="ARBA" id="ARBA00022679"/>
    </source>
</evidence>
<gene>
    <name evidence="5" type="ORF">IT779_04145</name>
</gene>
<dbReference type="GO" id="GO:0006633">
    <property type="term" value="P:fatty acid biosynthetic process"/>
    <property type="evidence" value="ECO:0007669"/>
    <property type="project" value="InterPro"/>
</dbReference>
<accession>A0A931I6G5</accession>
<dbReference type="PANTHER" id="PTHR34069">
    <property type="entry name" value="3-OXOACYL-[ACYL-CARRIER-PROTEIN] SYNTHASE 3"/>
    <property type="match status" value="1"/>
</dbReference>
<evidence type="ECO:0000313" key="5">
    <source>
        <dbReference type="EMBL" id="MBH0775479.1"/>
    </source>
</evidence>
<name>A0A931I6G5_9NOCA</name>
<keyword evidence="2" id="KW-0012">Acyltransferase</keyword>
<dbReference type="Proteomes" id="UP000655751">
    <property type="component" value="Unassembled WGS sequence"/>
</dbReference>
<dbReference type="InterPro" id="IPR016039">
    <property type="entry name" value="Thiolase-like"/>
</dbReference>
<dbReference type="SUPFAM" id="SSF53901">
    <property type="entry name" value="Thiolase-like"/>
    <property type="match status" value="2"/>
</dbReference>
<dbReference type="EMBL" id="JADMLG010000002">
    <property type="protein sequence ID" value="MBH0775479.1"/>
    <property type="molecule type" value="Genomic_DNA"/>
</dbReference>
<reference evidence="5" key="1">
    <citation type="submission" date="2020-11" db="EMBL/GenBank/DDBJ databases">
        <title>Nocardia NEAU-351.nov., a novel actinomycete isolated from the cow dung.</title>
        <authorList>
            <person name="Zhang X."/>
        </authorList>
    </citation>
    <scope>NUCLEOTIDE SEQUENCE</scope>
    <source>
        <strain evidence="5">NEAU-351</strain>
    </source>
</reference>
<comment type="caution">
    <text evidence="5">The sequence shown here is derived from an EMBL/GenBank/DDBJ whole genome shotgun (WGS) entry which is preliminary data.</text>
</comment>
<dbReference type="GO" id="GO:0004315">
    <property type="term" value="F:3-oxoacyl-[acyl-carrier-protein] synthase activity"/>
    <property type="evidence" value="ECO:0007669"/>
    <property type="project" value="InterPro"/>
</dbReference>
<dbReference type="PANTHER" id="PTHR34069:SF3">
    <property type="entry name" value="ACYL-COA:ACYL-COA ALKYLTRANSFERASE"/>
    <property type="match status" value="1"/>
</dbReference>